<sequence length="410" mass="43441">MGAEPAHGPDHTDDRPTWLRRFGRLSRRRRLAWGGAALALALGSTAVTAQATGTWPFDKDRYCWGAWKQDSGPRLLGDAVLQRTDSERSGTASDVPSPDRPQGKCSVVMTSEVPDDHGGHTGTGTEQYGEEAGEAQETLTFESRVTVEFGPVPRKAAERRKWLAGFLDASAVPLPDGVPGVVAGNRGMVVLPKACDVDGRPSAVTLAGGETGDGHLGVVEMPFTVGSRSEVARLMLAVAEKGMKSVGCAPEEPYRVTSPVAATSGDADGVREDFTACRIPGQRFDVGKFGGLAVQRGPVTDRMQTCSLTLRSRGTAPTPAGQFVMVREPRLVALFHGLTGERAPGPDWRGKGELKAGHQVVRADCAGHPTVFFQQLDETLRAAARPSPERVFARSANEVAARIGCAAVAP</sequence>
<evidence type="ECO:0000256" key="1">
    <source>
        <dbReference type="SAM" id="MobiDB-lite"/>
    </source>
</evidence>
<dbReference type="Proteomes" id="UP001156389">
    <property type="component" value="Unassembled WGS sequence"/>
</dbReference>
<proteinExistence type="predicted"/>
<evidence type="ECO:0000313" key="2">
    <source>
        <dbReference type="EMBL" id="MCT2590189.1"/>
    </source>
</evidence>
<evidence type="ECO:0000313" key="3">
    <source>
        <dbReference type="Proteomes" id="UP001156389"/>
    </source>
</evidence>
<organism evidence="2 3">
    <name type="scientific">Streptomyces gossypii</name>
    <dbReference type="NCBI Taxonomy" id="2883101"/>
    <lineage>
        <taxon>Bacteria</taxon>
        <taxon>Bacillati</taxon>
        <taxon>Actinomycetota</taxon>
        <taxon>Actinomycetes</taxon>
        <taxon>Kitasatosporales</taxon>
        <taxon>Streptomycetaceae</taxon>
        <taxon>Streptomyces</taxon>
    </lineage>
</organism>
<comment type="caution">
    <text evidence="2">The sequence shown here is derived from an EMBL/GenBank/DDBJ whole genome shotgun (WGS) entry which is preliminary data.</text>
</comment>
<accession>A0ABT2JQM5</accession>
<dbReference type="RefSeq" id="WP_260217499.1">
    <property type="nucleotide sequence ID" value="NZ_JAJAGO010000004.1"/>
</dbReference>
<dbReference type="EMBL" id="JAJAGO010000004">
    <property type="protein sequence ID" value="MCT2590189.1"/>
    <property type="molecule type" value="Genomic_DNA"/>
</dbReference>
<keyword evidence="3" id="KW-1185">Reference proteome</keyword>
<dbReference type="InterPro" id="IPR006311">
    <property type="entry name" value="TAT_signal"/>
</dbReference>
<name>A0ABT2JQM5_9ACTN</name>
<reference evidence="2 3" key="1">
    <citation type="submission" date="2021-10" db="EMBL/GenBank/DDBJ databases">
        <title>Streptomyces gossypii sp. nov., isolated from soil collected from cotton field.</title>
        <authorList>
            <person name="Ge X."/>
            <person name="Chen X."/>
            <person name="Liu W."/>
        </authorList>
    </citation>
    <scope>NUCLEOTIDE SEQUENCE [LARGE SCALE GENOMIC DNA]</scope>
    <source>
        <strain evidence="2 3">N2-109</strain>
    </source>
</reference>
<dbReference type="PROSITE" id="PS51318">
    <property type="entry name" value="TAT"/>
    <property type="match status" value="1"/>
</dbReference>
<feature type="region of interest" description="Disordered" evidence="1">
    <location>
        <begin position="84"/>
        <end position="131"/>
    </location>
</feature>
<gene>
    <name evidence="2" type="ORF">LHJ74_09735</name>
</gene>
<protein>
    <submittedName>
        <fullName evidence="2">Uncharacterized protein</fullName>
    </submittedName>
</protein>